<feature type="transmembrane region" description="Helical" evidence="1">
    <location>
        <begin position="474"/>
        <end position="501"/>
    </location>
</feature>
<comment type="caution">
    <text evidence="2">The sequence shown here is derived from an EMBL/GenBank/DDBJ whole genome shotgun (WGS) entry which is preliminary data.</text>
</comment>
<keyword evidence="1" id="KW-0812">Transmembrane</keyword>
<dbReference type="RefSeq" id="WP_319983620.1">
    <property type="nucleotide sequence ID" value="NZ_JAXAVV010000004.1"/>
</dbReference>
<dbReference type="EMBL" id="JAXAVV010000004">
    <property type="protein sequence ID" value="MDX8049584.1"/>
    <property type="molecule type" value="Genomic_DNA"/>
</dbReference>
<name>A0ABU4TMS3_9PSEU</name>
<keyword evidence="3" id="KW-1185">Reference proteome</keyword>
<evidence type="ECO:0008006" key="4">
    <source>
        <dbReference type="Google" id="ProtNLM"/>
    </source>
</evidence>
<dbReference type="InterPro" id="IPR027417">
    <property type="entry name" value="P-loop_NTPase"/>
</dbReference>
<feature type="transmembrane region" description="Helical" evidence="1">
    <location>
        <begin position="419"/>
        <end position="437"/>
    </location>
</feature>
<evidence type="ECO:0000256" key="1">
    <source>
        <dbReference type="SAM" id="Phobius"/>
    </source>
</evidence>
<feature type="transmembrane region" description="Helical" evidence="1">
    <location>
        <begin position="618"/>
        <end position="639"/>
    </location>
</feature>
<dbReference type="Gene3D" id="3.40.50.300">
    <property type="entry name" value="P-loop containing nucleotide triphosphate hydrolases"/>
    <property type="match status" value="1"/>
</dbReference>
<keyword evidence="1" id="KW-0472">Membrane</keyword>
<reference evidence="2 3" key="2">
    <citation type="submission" date="2023-11" db="EMBL/GenBank/DDBJ databases">
        <authorList>
            <person name="Lara A.C."/>
            <person name="Chronakova A."/>
        </authorList>
    </citation>
    <scope>NUCLEOTIDE SEQUENCE [LARGE SCALE GENOMIC DNA]</scope>
    <source>
        <strain evidence="2 3">BCCO 10_0798</strain>
    </source>
</reference>
<accession>A0ABU4TMS3</accession>
<evidence type="ECO:0000313" key="2">
    <source>
        <dbReference type="EMBL" id="MDX8049584.1"/>
    </source>
</evidence>
<reference evidence="2 3" key="1">
    <citation type="submission" date="2023-11" db="EMBL/GenBank/DDBJ databases">
        <title>Lentzea sokolovensis, sp. nov., Lentzea kristufkii, sp. nov., and Lentzea miocenensis, sp. nov., rare actinobacteria from Sokolov Coal Basin, Miocene lacustrine sediment, Czech Republic.</title>
        <authorList>
            <person name="Lara A."/>
            <person name="Kotroba L."/>
            <person name="Nouioui I."/>
            <person name="Neumann-Schaal M."/>
            <person name="Mast Y."/>
            <person name="Chronakova A."/>
        </authorList>
    </citation>
    <scope>NUCLEOTIDE SEQUENCE [LARGE SCALE GENOMIC DNA]</scope>
    <source>
        <strain evidence="2 3">BCCO 10_0798</strain>
    </source>
</reference>
<feature type="transmembrane region" description="Helical" evidence="1">
    <location>
        <begin position="524"/>
        <end position="544"/>
    </location>
</feature>
<dbReference type="SUPFAM" id="SSF52540">
    <property type="entry name" value="P-loop containing nucleoside triphosphate hydrolases"/>
    <property type="match status" value="1"/>
</dbReference>
<protein>
    <recommendedName>
        <fullName evidence="4">NACHT domain-containing protein</fullName>
    </recommendedName>
</protein>
<organism evidence="2 3">
    <name type="scientific">Lentzea kristufekii</name>
    <dbReference type="NCBI Taxonomy" id="3095430"/>
    <lineage>
        <taxon>Bacteria</taxon>
        <taxon>Bacillati</taxon>
        <taxon>Actinomycetota</taxon>
        <taxon>Actinomycetes</taxon>
        <taxon>Pseudonocardiales</taxon>
        <taxon>Pseudonocardiaceae</taxon>
        <taxon>Lentzea</taxon>
    </lineage>
</organism>
<gene>
    <name evidence="2" type="ORF">SK571_09355</name>
</gene>
<evidence type="ECO:0000313" key="3">
    <source>
        <dbReference type="Proteomes" id="UP001271792"/>
    </source>
</evidence>
<feature type="transmembrane region" description="Helical" evidence="1">
    <location>
        <begin position="593"/>
        <end position="612"/>
    </location>
</feature>
<feature type="transmembrane region" description="Helical" evidence="1">
    <location>
        <begin position="444"/>
        <end position="462"/>
    </location>
</feature>
<dbReference type="Proteomes" id="UP001271792">
    <property type="component" value="Unassembled WGS sequence"/>
</dbReference>
<feature type="transmembrane region" description="Helical" evidence="1">
    <location>
        <begin position="550"/>
        <end position="572"/>
    </location>
</feature>
<keyword evidence="1" id="KW-1133">Transmembrane helix</keyword>
<proteinExistence type="predicted"/>
<sequence length="701" mass="74946">MSEESESASQLAGAVHNEVSTGSGGVIAQSGSVFGGIHFHAGDRGFTDDLRVLAAQLARAVRVQWLGEEEKRRIRDPLPLTVRFKAARLELSDYWSNVLGVSADDVEPLALVGPVAEFAEIYRSVPSGRMVVLGRGGAGKTVLVLQFVLALLGRWSDNSPVPVVLNIGSWNPVTTSLREWIEAQLARDYVGIVRPGRGKVSAVSLLVADGHILPIFDGFDEIAAHHRKQALRLLSECNLPMVLTSRTEEYAVAVHDLHVLSRAAAVELIDISPNDLRSYLPLTRRRSSESSSWECVLDQLERRPLDPACSNLATVLSTPLMVSLARDIYGEGTHLDPAVLLNQRQFNSTQALEDHLLDAFISGLYARPQETTGRRRRHALRWDPVLVQQWCVHLAERLEHHGTRDFIWWTLAQGAPRRGSSVLLGILGAAVGHLLCATDVQIHVRAVFGLVLAVGFSIWLYLGLSGGLPTALVFGIAGGMALGLPAGLLTGLLGVLGGLLVDRRTGLPQPVVVRLGVRRNFRRAAGGLTSVAVTGVVTGLATGVLSGFTIGAGAGLFAGVAIGMGTALAAFVNQPADTAHAVDPYSAFRADRSSVLLIGSFGGFLFGVSLGMSGGMSIGFIALSGISFAAVGVVALGLGSAWGEFCLARGWFGLRGELPWRLLTFLRDAHDRGLFRQAGAAYQLRHARLQDRLASSSTIRT</sequence>